<organism evidence="5 6">
    <name type="scientific">Batrachochytrium dendrobatidis (strain JEL423)</name>
    <dbReference type="NCBI Taxonomy" id="403673"/>
    <lineage>
        <taxon>Eukaryota</taxon>
        <taxon>Fungi</taxon>
        <taxon>Fungi incertae sedis</taxon>
        <taxon>Chytridiomycota</taxon>
        <taxon>Chytridiomycota incertae sedis</taxon>
        <taxon>Chytridiomycetes</taxon>
        <taxon>Rhizophydiales</taxon>
        <taxon>Rhizophydiales incertae sedis</taxon>
        <taxon>Batrachochytrium</taxon>
    </lineage>
</organism>
<evidence type="ECO:0000256" key="3">
    <source>
        <dbReference type="ARBA" id="ARBA00023274"/>
    </source>
</evidence>
<dbReference type="Pfam" id="PF00573">
    <property type="entry name" value="Ribosomal_L4"/>
    <property type="match status" value="1"/>
</dbReference>
<dbReference type="AlphaFoldDB" id="A0A177WF10"/>
<dbReference type="GO" id="GO:0006412">
    <property type="term" value="P:translation"/>
    <property type="evidence" value="ECO:0007669"/>
    <property type="project" value="InterPro"/>
</dbReference>
<reference evidence="5 6" key="1">
    <citation type="submission" date="2006-10" db="EMBL/GenBank/DDBJ databases">
        <title>The Genome Sequence of Batrachochytrium dendrobatidis JEL423.</title>
        <authorList>
            <consortium name="The Broad Institute Genome Sequencing Platform"/>
            <person name="Birren B."/>
            <person name="Lander E."/>
            <person name="Galagan J."/>
            <person name="Cuomo C."/>
            <person name="Devon K."/>
            <person name="Jaffe D."/>
            <person name="Butler J."/>
            <person name="Alvarez P."/>
            <person name="Gnerre S."/>
            <person name="Grabherr M."/>
            <person name="Kleber M."/>
            <person name="Mauceli E."/>
            <person name="Brockman W."/>
            <person name="Young S."/>
            <person name="LaButti K."/>
            <person name="Sykes S."/>
            <person name="DeCaprio D."/>
            <person name="Crawford M."/>
            <person name="Koehrsen M."/>
            <person name="Engels R."/>
            <person name="Montgomery P."/>
            <person name="Pearson M."/>
            <person name="Howarth C."/>
            <person name="Larson L."/>
            <person name="White J."/>
            <person name="O'Leary S."/>
            <person name="Kodira C."/>
            <person name="Zeng Q."/>
            <person name="Yandava C."/>
            <person name="Alvarado L."/>
            <person name="Longcore J."/>
            <person name="James T."/>
        </authorList>
    </citation>
    <scope>NUCLEOTIDE SEQUENCE [LARGE SCALE GENOMIC DNA]</scope>
    <source>
        <strain evidence="5 6">JEL423</strain>
    </source>
</reference>
<protein>
    <recommendedName>
        <fullName evidence="4">Large ribosomal subunit protein uL4m</fullName>
    </recommendedName>
</protein>
<dbReference type="PANTHER" id="PTHR10746:SF6">
    <property type="entry name" value="LARGE RIBOSOMAL SUBUNIT PROTEIN UL4M"/>
    <property type="match status" value="1"/>
</dbReference>
<dbReference type="InterPro" id="IPR002136">
    <property type="entry name" value="Ribosomal_uL4"/>
</dbReference>
<proteinExistence type="inferred from homology"/>
<dbReference type="PANTHER" id="PTHR10746">
    <property type="entry name" value="50S RIBOSOMAL PROTEIN L4"/>
    <property type="match status" value="1"/>
</dbReference>
<keyword evidence="3" id="KW-0687">Ribonucleoprotein</keyword>
<dbReference type="Proteomes" id="UP000077115">
    <property type="component" value="Unassembled WGS sequence"/>
</dbReference>
<dbReference type="GO" id="GO:0005840">
    <property type="term" value="C:ribosome"/>
    <property type="evidence" value="ECO:0007669"/>
    <property type="project" value="UniProtKB-KW"/>
</dbReference>
<keyword evidence="2 5" id="KW-0689">Ribosomal protein</keyword>
<evidence type="ECO:0000313" key="5">
    <source>
        <dbReference type="EMBL" id="OAJ38130.1"/>
    </source>
</evidence>
<name>A0A177WF10_BATDL</name>
<dbReference type="GO" id="GO:0003735">
    <property type="term" value="F:structural constituent of ribosome"/>
    <property type="evidence" value="ECO:0007669"/>
    <property type="project" value="InterPro"/>
</dbReference>
<dbReference type="OrthoDB" id="275876at2759"/>
<dbReference type="GO" id="GO:1990904">
    <property type="term" value="C:ribonucleoprotein complex"/>
    <property type="evidence" value="ECO:0007669"/>
    <property type="project" value="UniProtKB-KW"/>
</dbReference>
<evidence type="ECO:0000256" key="4">
    <source>
        <dbReference type="ARBA" id="ARBA00040565"/>
    </source>
</evidence>
<dbReference type="SUPFAM" id="SSF52166">
    <property type="entry name" value="Ribosomal protein L4"/>
    <property type="match status" value="1"/>
</dbReference>
<dbReference type="VEuPathDB" id="FungiDB:BDEG_22086"/>
<dbReference type="STRING" id="403673.A0A177WF10"/>
<dbReference type="InterPro" id="IPR013005">
    <property type="entry name" value="Ribosomal_uL4-like"/>
</dbReference>
<reference evidence="5 6" key="2">
    <citation type="submission" date="2016-05" db="EMBL/GenBank/DDBJ databases">
        <title>Lineage-specific infection strategies underlie the spectrum of fungal disease in amphibians.</title>
        <authorList>
            <person name="Cuomo C.A."/>
            <person name="Farrer R.A."/>
            <person name="James T."/>
            <person name="Longcore J."/>
            <person name="Birren B."/>
        </authorList>
    </citation>
    <scope>NUCLEOTIDE SEQUENCE [LARGE SCALE GENOMIC DNA]</scope>
    <source>
        <strain evidence="5 6">JEL423</strain>
    </source>
</reference>
<comment type="similarity">
    <text evidence="1">Belongs to the universal ribosomal protein uL4 family.</text>
</comment>
<dbReference type="InterPro" id="IPR023574">
    <property type="entry name" value="Ribosomal_uL4_dom_sf"/>
</dbReference>
<dbReference type="Gene3D" id="3.40.1370.10">
    <property type="match status" value="1"/>
</dbReference>
<dbReference type="EMBL" id="DS022301">
    <property type="protein sequence ID" value="OAJ38130.1"/>
    <property type="molecule type" value="Genomic_DNA"/>
</dbReference>
<evidence type="ECO:0000256" key="2">
    <source>
        <dbReference type="ARBA" id="ARBA00022980"/>
    </source>
</evidence>
<gene>
    <name evidence="5" type="ORF">BDEG_22086</name>
</gene>
<sequence>MLATLTRQSKYARTHFASIYNAQGSSQSFRKTEYMTALNASAAANSFSFAQSCRLSTASIVQQEESLSVESKNTAGLSDIDLESKSNTAASKASDQLKRPLIPIDTFKSFELDSTQGEKVHALLHPLTQVKSIGRLSLSNVPKFEDLKNAWWKYPYVQSWLHSFKTGAFIGLLELDRTVFGVKVRPDILAQVLKYERDWHKQGTESSKALGQVRGSTRKPFPQKGRGKARVGTIRAPQFVGGYAVHGPRPHNKATDIPRKVYDLGIRTALSTKFAQDQLVVVDLLHTDLDDKDQVREQLRRLDLSGRKICFLYGSSQPSVKFIQVMDRFTKADPTPQVPEGERQILVASVKHISVSVLLEYEYLVIDKEAVEMLEAKYRSI</sequence>
<accession>A0A177WF10</accession>
<evidence type="ECO:0000256" key="1">
    <source>
        <dbReference type="ARBA" id="ARBA00010528"/>
    </source>
</evidence>
<evidence type="ECO:0000313" key="6">
    <source>
        <dbReference type="Proteomes" id="UP000077115"/>
    </source>
</evidence>